<keyword evidence="1" id="KW-0560">Oxidoreductase</keyword>
<keyword evidence="2" id="KW-0732">Signal</keyword>
<dbReference type="RefSeq" id="WP_152125698.1">
    <property type="nucleotide sequence ID" value="NZ_WELI01000008.1"/>
</dbReference>
<dbReference type="Gene3D" id="3.40.50.720">
    <property type="entry name" value="NAD(P)-binding Rossmann-like Domain"/>
    <property type="match status" value="1"/>
</dbReference>
<sequence>MTLFWPTLSATVALAATMLIPTPASQPGPAAPPVRLVVLDPGHFHAALVQKSMYPTVSPQVSVFAPAGPDLQAYEDRIRQYNSRADNPTHWKPVVYTGSDYLNRLLTDKPGNVVVLSGNNRRKNGYIPQLVGAGMNVLSDKPMAIDKADFDRLKAAFATAERKKVLLYDIMTERYEITNALQRALAGVPAVFGQLERGTPDNPAVIKESVHHFFKYVSGQPLVRPAWFFDVSQQGEGLVDVTTHLVDLIQWSCFPDVKLNYQTDVAMHSARRWPTTLTPAQFKQVTRQSTYPDYLQNSRRDSLLDVYANGEMVYRLKGVTAKVAVRWNFEPPAGTGDLHYSLMRGSRAHLIIEQGATQQYKPVLYVKPVAGQTTDSFEKALQTALATLQTTYPGLTLIRQGDKWQIGIPERYEVGHEAHFKQVADAYFRYLSARKLPAWEVPNMLAKYYTTTQALQMASR</sequence>
<feature type="signal peptide" evidence="2">
    <location>
        <begin position="1"/>
        <end position="15"/>
    </location>
</feature>
<dbReference type="EMBL" id="WELI01000008">
    <property type="protein sequence ID" value="KAB7728347.1"/>
    <property type="molecule type" value="Genomic_DNA"/>
</dbReference>
<evidence type="ECO:0000313" key="4">
    <source>
        <dbReference type="EMBL" id="KAB7728347.1"/>
    </source>
</evidence>
<proteinExistence type="predicted"/>
<reference evidence="4 5" key="1">
    <citation type="submission" date="2019-10" db="EMBL/GenBank/DDBJ databases">
        <title>Rudanella paleaurantiibacter sp. nov., isolated from sludge.</title>
        <authorList>
            <person name="Xu S.Q."/>
        </authorList>
    </citation>
    <scope>NUCLEOTIDE SEQUENCE [LARGE SCALE GENOMIC DNA]</scope>
    <source>
        <strain evidence="4 5">HX-22-17</strain>
    </source>
</reference>
<dbReference type="Pfam" id="PF16490">
    <property type="entry name" value="Oxidoreduct_C"/>
    <property type="match status" value="1"/>
</dbReference>
<organism evidence="4 5">
    <name type="scientific">Rudanella paleaurantiibacter</name>
    <dbReference type="NCBI Taxonomy" id="2614655"/>
    <lineage>
        <taxon>Bacteria</taxon>
        <taxon>Pseudomonadati</taxon>
        <taxon>Bacteroidota</taxon>
        <taxon>Cytophagia</taxon>
        <taxon>Cytophagales</taxon>
        <taxon>Cytophagaceae</taxon>
        <taxon>Rudanella</taxon>
    </lineage>
</organism>
<evidence type="ECO:0000259" key="3">
    <source>
        <dbReference type="Pfam" id="PF16490"/>
    </source>
</evidence>
<dbReference type="InterPro" id="IPR032459">
    <property type="entry name" value="Oxidoreduct_C"/>
</dbReference>
<dbReference type="PANTHER" id="PTHR43818">
    <property type="entry name" value="BCDNA.GH03377"/>
    <property type="match status" value="1"/>
</dbReference>
<gene>
    <name evidence="4" type="ORF">F5984_18405</name>
</gene>
<feature type="chain" id="PRO_5029784798" evidence="2">
    <location>
        <begin position="16"/>
        <end position="460"/>
    </location>
</feature>
<dbReference type="AlphaFoldDB" id="A0A7J5TVM7"/>
<dbReference type="InterPro" id="IPR036291">
    <property type="entry name" value="NAD(P)-bd_dom_sf"/>
</dbReference>
<dbReference type="Proteomes" id="UP000488299">
    <property type="component" value="Unassembled WGS sequence"/>
</dbReference>
<dbReference type="InterPro" id="IPR050463">
    <property type="entry name" value="Gfo/Idh/MocA_oxidrdct_glycsds"/>
</dbReference>
<accession>A0A7J5TVM7</accession>
<protein>
    <submittedName>
        <fullName evidence="4">Oxidoreductase</fullName>
    </submittedName>
</protein>
<dbReference type="GO" id="GO:0016491">
    <property type="term" value="F:oxidoreductase activity"/>
    <property type="evidence" value="ECO:0007669"/>
    <property type="project" value="UniProtKB-KW"/>
</dbReference>
<comment type="caution">
    <text evidence="4">The sequence shown here is derived from an EMBL/GenBank/DDBJ whole genome shotgun (WGS) entry which is preliminary data.</text>
</comment>
<evidence type="ECO:0000256" key="1">
    <source>
        <dbReference type="ARBA" id="ARBA00023002"/>
    </source>
</evidence>
<dbReference type="Gene3D" id="3.30.360.10">
    <property type="entry name" value="Dihydrodipicolinate Reductase, domain 2"/>
    <property type="match status" value="1"/>
</dbReference>
<dbReference type="PANTHER" id="PTHR43818:SF11">
    <property type="entry name" value="BCDNA.GH03377"/>
    <property type="match status" value="1"/>
</dbReference>
<evidence type="ECO:0000256" key="2">
    <source>
        <dbReference type="SAM" id="SignalP"/>
    </source>
</evidence>
<dbReference type="SUPFAM" id="SSF51735">
    <property type="entry name" value="NAD(P)-binding Rossmann-fold domains"/>
    <property type="match status" value="1"/>
</dbReference>
<keyword evidence="5" id="KW-1185">Reference proteome</keyword>
<evidence type="ECO:0000313" key="5">
    <source>
        <dbReference type="Proteomes" id="UP000488299"/>
    </source>
</evidence>
<name>A0A7J5TVM7_9BACT</name>
<feature type="domain" description="Putative oxidoreductase C-terminal" evidence="3">
    <location>
        <begin position="181"/>
        <end position="458"/>
    </location>
</feature>